<evidence type="ECO:0000313" key="1">
    <source>
        <dbReference type="EMBL" id="NYJ32666.1"/>
    </source>
</evidence>
<accession>A0A7Z0EIK2</accession>
<dbReference type="RefSeq" id="WP_179820580.1">
    <property type="nucleotide sequence ID" value="NZ_JACCFS010000001.1"/>
</dbReference>
<organism evidence="1 2">
    <name type="scientific">Nocardiopsis aegyptia</name>
    <dbReference type="NCBI Taxonomy" id="220378"/>
    <lineage>
        <taxon>Bacteria</taxon>
        <taxon>Bacillati</taxon>
        <taxon>Actinomycetota</taxon>
        <taxon>Actinomycetes</taxon>
        <taxon>Streptosporangiales</taxon>
        <taxon>Nocardiopsidaceae</taxon>
        <taxon>Nocardiopsis</taxon>
    </lineage>
</organism>
<name>A0A7Z0EIK2_9ACTN</name>
<keyword evidence="2" id="KW-1185">Reference proteome</keyword>
<protein>
    <submittedName>
        <fullName evidence="1">Uncharacterized protein</fullName>
    </submittedName>
</protein>
<dbReference type="EMBL" id="JACCFS010000001">
    <property type="protein sequence ID" value="NYJ32666.1"/>
    <property type="molecule type" value="Genomic_DNA"/>
</dbReference>
<proteinExistence type="predicted"/>
<dbReference type="AlphaFoldDB" id="A0A7Z0EIK2"/>
<comment type="caution">
    <text evidence="1">The sequence shown here is derived from an EMBL/GenBank/DDBJ whole genome shotgun (WGS) entry which is preliminary data.</text>
</comment>
<evidence type="ECO:0000313" key="2">
    <source>
        <dbReference type="Proteomes" id="UP000572051"/>
    </source>
</evidence>
<gene>
    <name evidence="1" type="ORF">HNR10_000547</name>
</gene>
<sequence length="88" mass="10352">MNDHHGMDLAALRRVFTVTGEALSERYVALHDRAEDSFEVERWLDRAIELRDQRRGADHSDRETLLHFIGDWSNTLRDLDLMEEICGR</sequence>
<dbReference type="Proteomes" id="UP000572051">
    <property type="component" value="Unassembled WGS sequence"/>
</dbReference>
<reference evidence="1 2" key="1">
    <citation type="submission" date="2020-07" db="EMBL/GenBank/DDBJ databases">
        <title>Sequencing the genomes of 1000 actinobacteria strains.</title>
        <authorList>
            <person name="Klenk H.-P."/>
        </authorList>
    </citation>
    <scope>NUCLEOTIDE SEQUENCE [LARGE SCALE GENOMIC DNA]</scope>
    <source>
        <strain evidence="1 2">DSM 44442</strain>
    </source>
</reference>